<protein>
    <submittedName>
        <fullName evidence="1">Uncharacterized protein</fullName>
    </submittedName>
</protein>
<reference evidence="1" key="1">
    <citation type="journal article" date="2006" name="Appl. Environ. Microbiol.">
        <title>Comparative genomics of DNA fragments from six Antarctic marine planktonic bacteria.</title>
        <authorList>
            <person name="Grzymski J.J."/>
            <person name="Carter B.J."/>
            <person name="DeLong E.F."/>
            <person name="Feldman R.A."/>
            <person name="Ghadiri A."/>
            <person name="Murray A.E."/>
        </authorList>
    </citation>
    <scope>NUCLEOTIDE SEQUENCE</scope>
</reference>
<evidence type="ECO:0000313" key="1">
    <source>
        <dbReference type="EMBL" id="ABC25385.1"/>
    </source>
</evidence>
<sequence>MLLKWLKQAIVTSKQVMKKPAERSAGFFVQSM</sequence>
<organism evidence="1">
    <name type="scientific">uncultured marine bacterium Ant39E11</name>
    <dbReference type="NCBI Taxonomy" id="360427"/>
    <lineage>
        <taxon>Bacteria</taxon>
        <taxon>environmental samples</taxon>
    </lineage>
</organism>
<accession>Q2PY42</accession>
<name>Q2PY42_9BACT</name>
<proteinExistence type="predicted"/>
<dbReference type="EMBL" id="DQ295241">
    <property type="protein sequence ID" value="ABC25385.1"/>
    <property type="molecule type" value="Genomic_DNA"/>
</dbReference>
<dbReference type="AlphaFoldDB" id="Q2PY42"/>